<sequence>MLNVIDIQNKIRAFESTINSNLTEENMNRKLLQLCEGIGIPESGVTWDKTNRLYRARILGSTDLNELKKWKQGDFWGVPKEKISSYGRLNGPHESIFYLSNEPKQTLKEVRFEQFRNFPIVISCFRIKCSFNSVHIGGAAITDSPGENPIIPIVQNLYTDFFRNQFSKPVGKGTEYLYLLSNAIAKDFYDLPYEISKAWTYSAIENHNAFNVAFRSEVASDFLKFGGAIVAKVTGNNQLEIPICFDANYQICLPNRSWIQENFNLNYQAK</sequence>
<keyword evidence="2" id="KW-1185">Reference proteome</keyword>
<evidence type="ECO:0000313" key="1">
    <source>
        <dbReference type="EMBL" id="MFC6164543.1"/>
    </source>
</evidence>
<evidence type="ECO:0008006" key="3">
    <source>
        <dbReference type="Google" id="ProtNLM"/>
    </source>
</evidence>
<accession>A0ABW1R8R7</accession>
<proteinExistence type="predicted"/>
<dbReference type="EMBL" id="JBHSSD010000035">
    <property type="protein sequence ID" value="MFC6164543.1"/>
    <property type="molecule type" value="Genomic_DNA"/>
</dbReference>
<organism evidence="1 2">
    <name type="scientific">Lactiplantibacillus dongliensis</name>
    <dbReference type="NCBI Taxonomy" id="2559919"/>
    <lineage>
        <taxon>Bacteria</taxon>
        <taxon>Bacillati</taxon>
        <taxon>Bacillota</taxon>
        <taxon>Bacilli</taxon>
        <taxon>Lactobacillales</taxon>
        <taxon>Lactobacillaceae</taxon>
        <taxon>Lactiplantibacillus</taxon>
    </lineage>
</organism>
<reference evidence="2" key="1">
    <citation type="journal article" date="2019" name="Int. J. Syst. Evol. Microbiol.">
        <title>The Global Catalogue of Microorganisms (GCM) 10K type strain sequencing project: providing services to taxonomists for standard genome sequencing and annotation.</title>
        <authorList>
            <consortium name="The Broad Institute Genomics Platform"/>
            <consortium name="The Broad Institute Genome Sequencing Center for Infectious Disease"/>
            <person name="Wu L."/>
            <person name="Ma J."/>
        </authorList>
    </citation>
    <scope>NUCLEOTIDE SEQUENCE [LARGE SCALE GENOMIC DNA]</scope>
    <source>
        <strain evidence="2">CCM 8932</strain>
    </source>
</reference>
<comment type="caution">
    <text evidence="1">The sequence shown here is derived from an EMBL/GenBank/DDBJ whole genome shotgun (WGS) entry which is preliminary data.</text>
</comment>
<dbReference type="RefSeq" id="WP_137639413.1">
    <property type="nucleotide sequence ID" value="NZ_BJDK01000005.1"/>
</dbReference>
<dbReference type="Proteomes" id="UP001596253">
    <property type="component" value="Unassembled WGS sequence"/>
</dbReference>
<name>A0ABW1R8R7_9LACO</name>
<gene>
    <name evidence="1" type="ORF">ACFP3T_07670</name>
</gene>
<protein>
    <recommendedName>
        <fullName evidence="3">RES domain-containing protein</fullName>
    </recommendedName>
</protein>
<evidence type="ECO:0000313" key="2">
    <source>
        <dbReference type="Proteomes" id="UP001596253"/>
    </source>
</evidence>